<dbReference type="STRING" id="1236220.SAMN04488112_10186"/>
<sequence>MRRRRIALAGILTAALVTTTSFSTGAWPVQAQPSEGLTGFSPEMNNWQQQFEERYSEGVRAERIKKDSRAMSQRPSQVASEGNDASLDYAVKKLKKAGLNPKVKSYDVYLSTPKKISVTQTAPEKRELQVMENLPKETPFKEEVLPGYNAYSPAGKAEAELVYANYARPEDFAELEKRGVSVEGKIVIARYGENFRGVKPDLAAQHGAVGMIIYSDPADDGYKKGKVYPDGPWRPADGIQRGSILPIYQYPGDPLTPGTPSIQGEKRLDPEEADHLPTIPTTPISYGEAKHLLKSMDGPKAPQEWQGGLPFTYHLGPGSAKAKIDLDIDYEQKPVHDVIVKIPGKTYPQQTIVIGAHRDTWGYGTQDNISGWATTMEIARVLGKMAEKGWQPERTIVLAGWDGEEYGLLGSTEWAEEKRDPLMKHAVAYLNLDGVGGKYFDASAVPSLNHLITSVTKDVTEPRNGKSIYEDWVERSDGEKPTIGQLGSGSDYTAFLQHNGVPSIDAGFSTPGGQYHSAYDNTDAMERFLDPGYQHQAAAAKVHGILALRLANADVLPLQYSAYGETVEKLLLEQVEKGASKEELKGAIEAAKAWQEAARNLEKEADSLIEDGITPEEREKLRSINRALLKQERDLMQEEGIPSRPWYKHQIWAPGLTTGYAAQPLPALAEALESGDESAVQQAADWLEASLQDAADTAQSAVR</sequence>
<evidence type="ECO:0000256" key="2">
    <source>
        <dbReference type="SAM" id="Coils"/>
    </source>
</evidence>
<keyword evidence="4" id="KW-0732">Signal</keyword>
<dbReference type="InterPro" id="IPR003137">
    <property type="entry name" value="PA_domain"/>
</dbReference>
<dbReference type="Gene3D" id="3.40.630.10">
    <property type="entry name" value="Zn peptidases"/>
    <property type="match status" value="1"/>
</dbReference>
<dbReference type="Pfam" id="PF02225">
    <property type="entry name" value="PA"/>
    <property type="match status" value="1"/>
</dbReference>
<dbReference type="Gene3D" id="3.50.30.30">
    <property type="match status" value="1"/>
</dbReference>
<feature type="coiled-coil region" evidence="2">
    <location>
        <begin position="584"/>
        <end position="611"/>
    </location>
</feature>
<feature type="region of interest" description="Disordered" evidence="3">
    <location>
        <begin position="64"/>
        <end position="83"/>
    </location>
</feature>
<dbReference type="Pfam" id="PF04389">
    <property type="entry name" value="Peptidase_M28"/>
    <property type="match status" value="1"/>
</dbReference>
<dbReference type="InterPro" id="IPR036757">
    <property type="entry name" value="TFR-like_dimer_dom_sf"/>
</dbReference>
<gene>
    <name evidence="8" type="ORF">SAMN04488112_10186</name>
</gene>
<organism evidence="8 9">
    <name type="scientific">Melghirimyces thermohalophilus</name>
    <dbReference type="NCBI Taxonomy" id="1236220"/>
    <lineage>
        <taxon>Bacteria</taxon>
        <taxon>Bacillati</taxon>
        <taxon>Bacillota</taxon>
        <taxon>Bacilli</taxon>
        <taxon>Bacillales</taxon>
        <taxon>Thermoactinomycetaceae</taxon>
        <taxon>Melghirimyces</taxon>
    </lineage>
</organism>
<feature type="domain" description="Transferrin receptor-like dimerisation" evidence="6">
    <location>
        <begin position="585"/>
        <end position="697"/>
    </location>
</feature>
<evidence type="ECO:0000259" key="6">
    <source>
        <dbReference type="Pfam" id="PF04253"/>
    </source>
</evidence>
<dbReference type="AlphaFoldDB" id="A0A1G6HMN9"/>
<dbReference type="InterPro" id="IPR039373">
    <property type="entry name" value="Peptidase_M28B"/>
</dbReference>
<dbReference type="InterPro" id="IPR007484">
    <property type="entry name" value="Peptidase_M28"/>
</dbReference>
<evidence type="ECO:0000256" key="3">
    <source>
        <dbReference type="SAM" id="MobiDB-lite"/>
    </source>
</evidence>
<evidence type="ECO:0000256" key="1">
    <source>
        <dbReference type="ARBA" id="ARBA00005634"/>
    </source>
</evidence>
<dbReference type="RefSeq" id="WP_245661958.1">
    <property type="nucleotide sequence ID" value="NZ_FMZA01000001.1"/>
</dbReference>
<feature type="compositionally biased region" description="Polar residues" evidence="3">
    <location>
        <begin position="70"/>
        <end position="80"/>
    </location>
</feature>
<keyword evidence="2" id="KW-0175">Coiled coil</keyword>
<accession>A0A1G6HMN9</accession>
<feature type="domain" description="PA" evidence="5">
    <location>
        <begin position="158"/>
        <end position="243"/>
    </location>
</feature>
<keyword evidence="9" id="KW-1185">Reference proteome</keyword>
<dbReference type="EMBL" id="FMZA01000001">
    <property type="protein sequence ID" value="SDB95413.1"/>
    <property type="molecule type" value="Genomic_DNA"/>
</dbReference>
<dbReference type="Proteomes" id="UP000199387">
    <property type="component" value="Unassembled WGS sequence"/>
</dbReference>
<name>A0A1G6HMN9_9BACL</name>
<dbReference type="PANTHER" id="PTHR10404:SF46">
    <property type="entry name" value="VACUOLAR PROTEIN SORTING-ASSOCIATED PROTEIN 70"/>
    <property type="match status" value="1"/>
</dbReference>
<dbReference type="SUPFAM" id="SSF53187">
    <property type="entry name" value="Zn-dependent exopeptidases"/>
    <property type="match status" value="1"/>
</dbReference>
<dbReference type="InterPro" id="IPR007365">
    <property type="entry name" value="TFR-like_dimer_dom"/>
</dbReference>
<dbReference type="SUPFAM" id="SSF47672">
    <property type="entry name" value="Transferrin receptor-like dimerisation domain"/>
    <property type="match status" value="1"/>
</dbReference>
<dbReference type="InterPro" id="IPR046450">
    <property type="entry name" value="PA_dom_sf"/>
</dbReference>
<evidence type="ECO:0000256" key="4">
    <source>
        <dbReference type="SAM" id="SignalP"/>
    </source>
</evidence>
<protein>
    <submittedName>
        <fullName evidence="8">N-acetylated-alpha-linked acidic dipeptidase</fullName>
    </submittedName>
</protein>
<comment type="similarity">
    <text evidence="1">Belongs to the peptidase M28 family. M28B subfamily.</text>
</comment>
<dbReference type="FunFam" id="3.50.30.30:FF:000045">
    <property type="entry name" value="Predicted protein"/>
    <property type="match status" value="1"/>
</dbReference>
<dbReference type="PANTHER" id="PTHR10404">
    <property type="entry name" value="N-ACETYLATED-ALPHA-LINKED ACIDIC DIPEPTIDASE"/>
    <property type="match status" value="1"/>
</dbReference>
<evidence type="ECO:0000259" key="7">
    <source>
        <dbReference type="Pfam" id="PF04389"/>
    </source>
</evidence>
<proteinExistence type="inferred from homology"/>
<dbReference type="CDD" id="cd02121">
    <property type="entry name" value="PA_GCPII_like"/>
    <property type="match status" value="1"/>
</dbReference>
<evidence type="ECO:0000313" key="9">
    <source>
        <dbReference type="Proteomes" id="UP000199387"/>
    </source>
</evidence>
<feature type="chain" id="PRO_5039693627" evidence="4">
    <location>
        <begin position="27"/>
        <end position="703"/>
    </location>
</feature>
<evidence type="ECO:0000313" key="8">
    <source>
        <dbReference type="EMBL" id="SDB95413.1"/>
    </source>
</evidence>
<reference evidence="8 9" key="1">
    <citation type="submission" date="2016-10" db="EMBL/GenBank/DDBJ databases">
        <authorList>
            <person name="de Groot N.N."/>
        </authorList>
    </citation>
    <scope>NUCLEOTIDE SEQUENCE [LARGE SCALE GENOMIC DNA]</scope>
    <source>
        <strain evidence="8 9">DSM 45514</strain>
    </source>
</reference>
<dbReference type="FunFam" id="3.40.630.10:FF:000101">
    <property type="entry name" value="N-acetylated alpha-linked acidic dipeptidase like 1"/>
    <property type="match status" value="1"/>
</dbReference>
<feature type="signal peptide" evidence="4">
    <location>
        <begin position="1"/>
        <end position="26"/>
    </location>
</feature>
<dbReference type="SUPFAM" id="SSF52025">
    <property type="entry name" value="PA domain"/>
    <property type="match status" value="1"/>
</dbReference>
<dbReference type="CDD" id="cd08022">
    <property type="entry name" value="M28_PSMA_like"/>
    <property type="match status" value="1"/>
</dbReference>
<dbReference type="Gene3D" id="1.20.930.40">
    <property type="entry name" value="Transferrin receptor-like, dimerisation domain"/>
    <property type="match status" value="1"/>
</dbReference>
<evidence type="ECO:0000259" key="5">
    <source>
        <dbReference type="Pfam" id="PF02225"/>
    </source>
</evidence>
<dbReference type="Pfam" id="PF04253">
    <property type="entry name" value="TFR_dimer"/>
    <property type="match status" value="1"/>
</dbReference>
<feature type="domain" description="Peptidase M28" evidence="7">
    <location>
        <begin position="338"/>
        <end position="525"/>
    </location>
</feature>